<reference evidence="1 2" key="1">
    <citation type="submission" date="2023-05" db="EMBL/GenBank/DDBJ databases">
        <title>Comparative genomics reveals the evidence of polycyclic aromatic hydrocarbons degradation in moderately halophilic genus Pontibacillus.</title>
        <authorList>
            <person name="Yang H."/>
            <person name="Qian Z."/>
        </authorList>
    </citation>
    <scope>NUCLEOTIDE SEQUENCE [LARGE SCALE GENOMIC DNA]</scope>
    <source>
        <strain evidence="2">HN14</strain>
    </source>
</reference>
<proteinExistence type="predicted"/>
<evidence type="ECO:0000313" key="1">
    <source>
        <dbReference type="EMBL" id="WIF99130.1"/>
    </source>
</evidence>
<evidence type="ECO:0008006" key="3">
    <source>
        <dbReference type="Google" id="ProtNLM"/>
    </source>
</evidence>
<keyword evidence="2" id="KW-1185">Reference proteome</keyword>
<gene>
    <name evidence="1" type="ORF">QNI29_05600</name>
</gene>
<dbReference type="EMBL" id="CP126446">
    <property type="protein sequence ID" value="WIF99130.1"/>
    <property type="molecule type" value="Genomic_DNA"/>
</dbReference>
<organism evidence="1 2">
    <name type="scientific">Pontibacillus chungwhensis</name>
    <dbReference type="NCBI Taxonomy" id="265426"/>
    <lineage>
        <taxon>Bacteria</taxon>
        <taxon>Bacillati</taxon>
        <taxon>Bacillota</taxon>
        <taxon>Bacilli</taxon>
        <taxon>Bacillales</taxon>
        <taxon>Bacillaceae</taxon>
        <taxon>Pontibacillus</taxon>
    </lineage>
</organism>
<name>A0ABY8V3E8_9BACI</name>
<accession>A0ABY8V3E8</accession>
<dbReference type="Proteomes" id="UP001236652">
    <property type="component" value="Chromosome"/>
</dbReference>
<sequence length="49" mass="5829">MPFVILVSFLIIIYLSFKVHHLGTMLKKQQKDQEEMKSLLKIIIKNNEQ</sequence>
<protein>
    <recommendedName>
        <fullName evidence="3">DUF4083 domain-containing protein</fullName>
    </recommendedName>
</protein>
<evidence type="ECO:0000313" key="2">
    <source>
        <dbReference type="Proteomes" id="UP001236652"/>
    </source>
</evidence>
<dbReference type="RefSeq" id="WP_231418254.1">
    <property type="nucleotide sequence ID" value="NZ_CP126446.1"/>
</dbReference>